<feature type="compositionally biased region" description="Basic and acidic residues" evidence="1">
    <location>
        <begin position="47"/>
        <end position="64"/>
    </location>
</feature>
<dbReference type="EMBL" id="CAXITT010000208">
    <property type="protein sequence ID" value="CAL1535672.1"/>
    <property type="molecule type" value="Genomic_DNA"/>
</dbReference>
<protein>
    <recommendedName>
        <fullName evidence="4">Kelch domain-containing protein 4</fullName>
    </recommendedName>
</protein>
<evidence type="ECO:0008006" key="4">
    <source>
        <dbReference type="Google" id="ProtNLM"/>
    </source>
</evidence>
<comment type="caution">
    <text evidence="2">The sequence shown here is derived from an EMBL/GenBank/DDBJ whole genome shotgun (WGS) entry which is preliminary data.</text>
</comment>
<organism evidence="2 3">
    <name type="scientific">Lymnaea stagnalis</name>
    <name type="common">Great pond snail</name>
    <name type="synonym">Helix stagnalis</name>
    <dbReference type="NCBI Taxonomy" id="6523"/>
    <lineage>
        <taxon>Eukaryota</taxon>
        <taxon>Metazoa</taxon>
        <taxon>Spiralia</taxon>
        <taxon>Lophotrochozoa</taxon>
        <taxon>Mollusca</taxon>
        <taxon>Gastropoda</taxon>
        <taxon>Heterobranchia</taxon>
        <taxon>Euthyneura</taxon>
        <taxon>Panpulmonata</taxon>
        <taxon>Hygrophila</taxon>
        <taxon>Lymnaeoidea</taxon>
        <taxon>Lymnaeidae</taxon>
        <taxon>Lymnaea</taxon>
    </lineage>
</organism>
<proteinExistence type="predicted"/>
<dbReference type="Proteomes" id="UP001497497">
    <property type="component" value="Unassembled WGS sequence"/>
</dbReference>
<feature type="region of interest" description="Disordered" evidence="1">
    <location>
        <begin position="47"/>
        <end position="76"/>
    </location>
</feature>
<dbReference type="PANTHER" id="PTHR46063">
    <property type="entry name" value="KELCH DOMAIN-CONTAINING PROTEIN"/>
    <property type="match status" value="1"/>
</dbReference>
<dbReference type="InterPro" id="IPR052588">
    <property type="entry name" value="Kelch_domain_protein"/>
</dbReference>
<name>A0AAV2HPB2_LYMST</name>
<feature type="region of interest" description="Disordered" evidence="1">
    <location>
        <begin position="367"/>
        <end position="444"/>
    </location>
</feature>
<dbReference type="Pfam" id="PF24681">
    <property type="entry name" value="Kelch_KLHDC2_KLHL20_DRC7"/>
    <property type="match status" value="1"/>
</dbReference>
<feature type="region of interest" description="Disordered" evidence="1">
    <location>
        <begin position="1"/>
        <end position="31"/>
    </location>
</feature>
<evidence type="ECO:0000256" key="1">
    <source>
        <dbReference type="SAM" id="MobiDB-lite"/>
    </source>
</evidence>
<dbReference type="PANTHER" id="PTHR46063:SF1">
    <property type="entry name" value="KELCH DOMAIN-CONTAINING PROTEIN 4"/>
    <property type="match status" value="1"/>
</dbReference>
<accession>A0AAV2HPB2</accession>
<feature type="region of interest" description="Disordered" evidence="1">
    <location>
        <begin position="517"/>
        <end position="571"/>
    </location>
</feature>
<dbReference type="Gene3D" id="2.120.10.80">
    <property type="entry name" value="Kelch-type beta propeller"/>
    <property type="match status" value="1"/>
</dbReference>
<feature type="compositionally biased region" description="Basic residues" evidence="1">
    <location>
        <begin position="1"/>
        <end position="13"/>
    </location>
</feature>
<feature type="compositionally biased region" description="Acidic residues" evidence="1">
    <location>
        <begin position="381"/>
        <end position="418"/>
    </location>
</feature>
<feature type="compositionally biased region" description="Basic and acidic residues" evidence="1">
    <location>
        <begin position="14"/>
        <end position="31"/>
    </location>
</feature>
<reference evidence="2 3" key="1">
    <citation type="submission" date="2024-04" db="EMBL/GenBank/DDBJ databases">
        <authorList>
            <consortium name="Genoscope - CEA"/>
            <person name="William W."/>
        </authorList>
    </citation>
    <scope>NUCLEOTIDE SEQUENCE [LARGE SCALE GENOMIC DNA]</scope>
</reference>
<feature type="compositionally biased region" description="Acidic residues" evidence="1">
    <location>
        <begin position="545"/>
        <end position="562"/>
    </location>
</feature>
<sequence length="617" mass="70207">MGKKNKKEKKGKGKEKTELKTERKAEKRTRKELAVKGEEDIEKLIAEFQEQDRRKEQVIEERSDPPSPRCNGSLVPHPDKDELLLFGGEYFTGNKMFVYNDLFAYQIKRNEWIRISIPNAPPPRSAHQAVTVSHQGGQMWVFGGEFSSHTQNQFYHYKDFWSLNLRDKKWEQIKVPGGPSARSGHRMVALKKQIIVFGGFHDNIRDYKYYNDVYCFDLETYTWTTLNPTGTGPSPRSGCVLLPVPDLGKIIIYGGYSKERVKKDVDKGTTHTDMFALALEKKREGSTDATQKWKWQPVKQSGARPSARSGMSAAVATGNKAFLFGGVFDEEDDDEDLESVFFNELWSMDLEKGKWFSLQLRGKKQVAGEKKKRRRKKKEDEDQGANEGDEEGEEEEEMEDDMEVAQEAVENLELESAEDSTNSTNDGVFKVSYAQPTGTPGEETAGVTAGLGMDVDQFWPSKRMNTALAVKDGTLFMYGGIYEDGDKQVTLNDFYALEIHKLDQWSVIIAEDRRLQEWQDSDDSEDDQGAKSGGGATGSQTKMDDSDEDDDEDESMEITFDDAPDRRDGEGIVDYFSRSQDYWVQKAKEIYEEEGETISERKLVRFAKEICEEACDK</sequence>
<keyword evidence="3" id="KW-1185">Reference proteome</keyword>
<evidence type="ECO:0000313" key="3">
    <source>
        <dbReference type="Proteomes" id="UP001497497"/>
    </source>
</evidence>
<dbReference type="SUPFAM" id="SSF117281">
    <property type="entry name" value="Kelch motif"/>
    <property type="match status" value="1"/>
</dbReference>
<evidence type="ECO:0000313" key="2">
    <source>
        <dbReference type="EMBL" id="CAL1535672.1"/>
    </source>
</evidence>
<gene>
    <name evidence="2" type="ORF">GSLYS_00009632001</name>
</gene>
<dbReference type="AlphaFoldDB" id="A0AAV2HPB2"/>
<dbReference type="InterPro" id="IPR015915">
    <property type="entry name" value="Kelch-typ_b-propeller"/>
</dbReference>